<dbReference type="Proteomes" id="UP000182412">
    <property type="component" value="Unassembled WGS sequence"/>
</dbReference>
<dbReference type="OrthoDB" id="1706569at2"/>
<dbReference type="InterPro" id="IPR050595">
    <property type="entry name" value="Bact_response_regulator"/>
</dbReference>
<dbReference type="Gene3D" id="3.40.50.2300">
    <property type="match status" value="1"/>
</dbReference>
<proteinExistence type="predicted"/>
<protein>
    <submittedName>
        <fullName evidence="4">Response regulator receiver domain-containing protein</fullName>
    </submittedName>
</protein>
<name>A0A1H0RPY1_SELRU</name>
<dbReference type="SUPFAM" id="SSF52172">
    <property type="entry name" value="CheY-like"/>
    <property type="match status" value="1"/>
</dbReference>
<evidence type="ECO:0000259" key="3">
    <source>
        <dbReference type="PROSITE" id="PS50110"/>
    </source>
</evidence>
<evidence type="ECO:0000256" key="2">
    <source>
        <dbReference type="PROSITE-ProRule" id="PRU00169"/>
    </source>
</evidence>
<gene>
    <name evidence="4" type="ORF">SAMN05216366_11327</name>
</gene>
<reference evidence="4 5" key="1">
    <citation type="submission" date="2016-10" db="EMBL/GenBank/DDBJ databases">
        <authorList>
            <person name="de Groot N.N."/>
        </authorList>
    </citation>
    <scope>NUCLEOTIDE SEQUENCE [LARGE SCALE GENOMIC DNA]</scope>
    <source>
        <strain evidence="4 5">S137</strain>
    </source>
</reference>
<dbReference type="InterPro" id="IPR001789">
    <property type="entry name" value="Sig_transdc_resp-reg_receiver"/>
</dbReference>
<dbReference type="Pfam" id="PF00072">
    <property type="entry name" value="Response_reg"/>
    <property type="match status" value="1"/>
</dbReference>
<dbReference type="InterPro" id="IPR011006">
    <property type="entry name" value="CheY-like_superfamily"/>
</dbReference>
<feature type="modified residue" description="4-aspartylphosphate" evidence="2">
    <location>
        <position position="189"/>
    </location>
</feature>
<feature type="domain" description="Response regulatory" evidence="3">
    <location>
        <begin position="141"/>
        <end position="256"/>
    </location>
</feature>
<dbReference type="EMBL" id="FNJQ01000013">
    <property type="protein sequence ID" value="SDP31028.1"/>
    <property type="molecule type" value="Genomic_DNA"/>
</dbReference>
<dbReference type="AlphaFoldDB" id="A0A1H0RPY1"/>
<dbReference type="GO" id="GO:0000160">
    <property type="term" value="P:phosphorelay signal transduction system"/>
    <property type="evidence" value="ECO:0007669"/>
    <property type="project" value="InterPro"/>
</dbReference>
<sequence>MSENKNELNKGCNRKIVIVMYQYSVIVKSIERKLLDLRYEVEILAGEFDKIAEKAMSHPLFLVYLPKNFASDEKHITSLTFLMDIISQKGAEMILLGEHSDYADVMMQVPQAGDYEWLDRPLKLDELALTVRRHTRNHSKRILIVDDDPAFARMLREWLKEEYSTFVLTDGSQVIKALRQNPVDLILLDYEMPVMDGPQVFRMLKGDEEFHDTPVVFLTGVAGKEQVERVVDLKPQGYILKSNTKEKLLEYIQSKI</sequence>
<evidence type="ECO:0000313" key="4">
    <source>
        <dbReference type="EMBL" id="SDP31028.1"/>
    </source>
</evidence>
<dbReference type="SMART" id="SM00448">
    <property type="entry name" value="REC"/>
    <property type="match status" value="1"/>
</dbReference>
<accession>A0A1H0RPY1</accession>
<dbReference type="PROSITE" id="PS50110">
    <property type="entry name" value="RESPONSE_REGULATORY"/>
    <property type="match status" value="1"/>
</dbReference>
<organism evidence="4 5">
    <name type="scientific">Selenomonas ruminantium</name>
    <dbReference type="NCBI Taxonomy" id="971"/>
    <lineage>
        <taxon>Bacteria</taxon>
        <taxon>Bacillati</taxon>
        <taxon>Bacillota</taxon>
        <taxon>Negativicutes</taxon>
        <taxon>Selenomonadales</taxon>
        <taxon>Selenomonadaceae</taxon>
        <taxon>Selenomonas</taxon>
    </lineage>
</organism>
<evidence type="ECO:0000256" key="1">
    <source>
        <dbReference type="ARBA" id="ARBA00022553"/>
    </source>
</evidence>
<keyword evidence="1 2" id="KW-0597">Phosphoprotein</keyword>
<dbReference type="CDD" id="cd00156">
    <property type="entry name" value="REC"/>
    <property type="match status" value="1"/>
</dbReference>
<dbReference type="RefSeq" id="WP_074572166.1">
    <property type="nucleotide sequence ID" value="NZ_FNJQ01000013.1"/>
</dbReference>
<evidence type="ECO:0000313" key="5">
    <source>
        <dbReference type="Proteomes" id="UP000182412"/>
    </source>
</evidence>
<dbReference type="PANTHER" id="PTHR44591:SF23">
    <property type="entry name" value="CHEY SUBFAMILY"/>
    <property type="match status" value="1"/>
</dbReference>
<dbReference type="PANTHER" id="PTHR44591">
    <property type="entry name" value="STRESS RESPONSE REGULATOR PROTEIN 1"/>
    <property type="match status" value="1"/>
</dbReference>